<comment type="subcellular location">
    <subcellularLocation>
        <location evidence="1">Cell membrane</location>
        <topology evidence="1">Multi-pass membrane protein</topology>
    </subcellularLocation>
</comment>
<keyword evidence="6 7" id="KW-0472">Membrane</keyword>
<dbReference type="AlphaFoldDB" id="A0A1C9HTP0"/>
<dbReference type="PANTHER" id="PTHR34583:SF2">
    <property type="entry name" value="ANTIPORTER SUBUNIT MNHC2-RELATED"/>
    <property type="match status" value="1"/>
</dbReference>
<dbReference type="PANTHER" id="PTHR34583">
    <property type="entry name" value="ANTIPORTER SUBUNIT MNHC2-RELATED"/>
    <property type="match status" value="1"/>
</dbReference>
<feature type="transmembrane region" description="Helical" evidence="7">
    <location>
        <begin position="76"/>
        <end position="97"/>
    </location>
</feature>
<comment type="similarity">
    <text evidence="2">Belongs to the CPA3 antiporters (TC 2.A.63) subunit C family.</text>
</comment>
<protein>
    <submittedName>
        <fullName evidence="8">Cation:proton antiporter</fullName>
    </submittedName>
</protein>
<dbReference type="GO" id="GO:0005886">
    <property type="term" value="C:plasma membrane"/>
    <property type="evidence" value="ECO:0007669"/>
    <property type="project" value="UniProtKB-SubCell"/>
</dbReference>
<evidence type="ECO:0000256" key="5">
    <source>
        <dbReference type="ARBA" id="ARBA00022989"/>
    </source>
</evidence>
<feature type="transmembrane region" description="Helical" evidence="7">
    <location>
        <begin position="6"/>
        <end position="22"/>
    </location>
</feature>
<keyword evidence="4 7" id="KW-0812">Transmembrane</keyword>
<reference evidence="8" key="1">
    <citation type="journal article" date="2015" name="BMC Genomics">
        <title>Transcriptome profiling of a Rhizobium leguminosarum bv. trifolii rosR mutant reveals the role of the transcriptional regulator RosR in motility, synthesis of cell-surface components, and other cellular processes.</title>
        <authorList>
            <person name="Rachwal K."/>
            <person name="Matczynska E."/>
            <person name="Janczarek M."/>
        </authorList>
    </citation>
    <scope>NUCLEOTIDE SEQUENCE</scope>
    <source>
        <strain evidence="8">Rt24.2</strain>
    </source>
</reference>
<keyword evidence="5 7" id="KW-1133">Transmembrane helix</keyword>
<evidence type="ECO:0000256" key="3">
    <source>
        <dbReference type="ARBA" id="ARBA00022475"/>
    </source>
</evidence>
<dbReference type="Gene3D" id="1.10.287.3510">
    <property type="match status" value="1"/>
</dbReference>
<feature type="transmembrane region" description="Helical" evidence="7">
    <location>
        <begin position="29"/>
        <end position="47"/>
    </location>
</feature>
<organism evidence="8">
    <name type="scientific">Rhizobium leguminosarum bv. trifolii</name>
    <dbReference type="NCBI Taxonomy" id="386"/>
    <lineage>
        <taxon>Bacteria</taxon>
        <taxon>Pseudomonadati</taxon>
        <taxon>Pseudomonadota</taxon>
        <taxon>Alphaproteobacteria</taxon>
        <taxon>Hyphomicrobiales</taxon>
        <taxon>Rhizobiaceae</taxon>
        <taxon>Rhizobium/Agrobacterium group</taxon>
        <taxon>Rhizobium</taxon>
    </lineage>
</organism>
<evidence type="ECO:0000256" key="2">
    <source>
        <dbReference type="ARBA" id="ARBA00010388"/>
    </source>
</evidence>
<evidence type="ECO:0000256" key="4">
    <source>
        <dbReference type="ARBA" id="ARBA00022692"/>
    </source>
</evidence>
<keyword evidence="3" id="KW-1003">Cell membrane</keyword>
<evidence type="ECO:0000256" key="7">
    <source>
        <dbReference type="SAM" id="Phobius"/>
    </source>
</evidence>
<accession>A0A1C9HTP0</accession>
<name>A0A1C9HTP0_RHILT</name>
<dbReference type="InterPro" id="IPR050601">
    <property type="entry name" value="CPA3_antiporter_subunitC"/>
</dbReference>
<reference evidence="8" key="2">
    <citation type="journal article" date="2016" name="Front. Microbiol.">
        <title>The Regulatory Protein RosR Affects Rhizobium leguminosarum bv. trifolii Protein Profiles, Cell Surface Properties, and Symbiosis with Clover.</title>
        <authorList>
            <person name="Rachwal K."/>
            <person name="Boguszewska A."/>
            <person name="Kopcinska J."/>
            <person name="Karas M."/>
            <person name="Tchorzewski M."/>
            <person name="Janczarek M."/>
        </authorList>
    </citation>
    <scope>NUCLEOTIDE SEQUENCE</scope>
    <source>
        <strain evidence="8">Rt24.2</strain>
    </source>
</reference>
<sequence>MMEPLLAILVGLFFAAAIYLMLSKFSIRIMLGIAILGNAVNLLLFTGGRLTREVPPIIPAGLDSLPAGTANPLPQALILTAIVISFSFLAFLLVLTYRAYQDLGTDNTSDMRAAEPDDRPLPPLGY</sequence>
<dbReference type="NCBIfam" id="NF009301">
    <property type="entry name" value="PRK12658.1"/>
    <property type="match status" value="1"/>
</dbReference>
<dbReference type="EMBL" id="KX487667">
    <property type="protein sequence ID" value="AOO90031.1"/>
    <property type="molecule type" value="Genomic_DNA"/>
</dbReference>
<dbReference type="InterPro" id="IPR039428">
    <property type="entry name" value="NUOK/Mnh_C1-like"/>
</dbReference>
<dbReference type="Pfam" id="PF00420">
    <property type="entry name" value="Oxidored_q2"/>
    <property type="match status" value="1"/>
</dbReference>
<evidence type="ECO:0000256" key="6">
    <source>
        <dbReference type="ARBA" id="ARBA00023136"/>
    </source>
</evidence>
<proteinExistence type="inferred from homology"/>
<evidence type="ECO:0000256" key="1">
    <source>
        <dbReference type="ARBA" id="ARBA00004651"/>
    </source>
</evidence>
<evidence type="ECO:0000313" key="8">
    <source>
        <dbReference type="EMBL" id="AOO90031.1"/>
    </source>
</evidence>